<dbReference type="EMBL" id="LVZK01000001">
    <property type="protein sequence ID" value="OAP86341.1"/>
    <property type="molecule type" value="Genomic_DNA"/>
</dbReference>
<dbReference type="RefSeq" id="WP_064231177.1">
    <property type="nucleotide sequence ID" value="NZ_LVZK01000001.1"/>
</dbReference>
<proteinExistence type="predicted"/>
<protein>
    <submittedName>
        <fullName evidence="1">Uncharacterized protein</fullName>
    </submittedName>
</protein>
<keyword evidence="2" id="KW-1185">Reference proteome</keyword>
<sequence length="171" mass="18997">MSDEDLSAADFSRVLSKLPEGLPISDGYDARRSGSDRLLAEENWYSSPKQSMVSWYEDLESPDGSARKRRSLEARVGWNRSTSPQGMLWIAEALGEDTATLNEAVEEASRRKRLTSQCSAIRRSIPWARIAELLAAHREETQGHFKKGAKSLAKGAGSKLAGWLSGRRRDC</sequence>
<organism evidence="1 2">
    <name type="scientific">Peptidiphaga gingivicola</name>
    <dbReference type="NCBI Taxonomy" id="2741497"/>
    <lineage>
        <taxon>Bacteria</taxon>
        <taxon>Bacillati</taxon>
        <taxon>Actinomycetota</taxon>
        <taxon>Actinomycetes</taxon>
        <taxon>Actinomycetales</taxon>
        <taxon>Actinomycetaceae</taxon>
        <taxon>Peptidiphaga</taxon>
    </lineage>
</organism>
<comment type="caution">
    <text evidence="1">The sequence shown here is derived from an EMBL/GenBank/DDBJ whole genome shotgun (WGS) entry which is preliminary data.</text>
</comment>
<evidence type="ECO:0000313" key="2">
    <source>
        <dbReference type="Proteomes" id="UP000078368"/>
    </source>
</evidence>
<accession>A0A179B5E0</accession>
<dbReference type="AlphaFoldDB" id="A0A179B5E0"/>
<reference evidence="1 2" key="1">
    <citation type="submission" date="2016-04" db="EMBL/GenBank/DDBJ databases">
        <title>Peptidophaga gingivicola gen. nov., sp. nov., isolated from human subgingival plaque.</title>
        <authorList>
            <person name="Beall C.J."/>
            <person name="Mokrzan E.M."/>
            <person name="Griffen A.L."/>
            <person name="Leys E.J."/>
        </authorList>
    </citation>
    <scope>NUCLEOTIDE SEQUENCE [LARGE SCALE GENOMIC DNA]</scope>
    <source>
        <strain evidence="1 2">BA112</strain>
    </source>
</reference>
<name>A0A179B5E0_9ACTO</name>
<gene>
    <name evidence="1" type="ORF">A4H34_04095</name>
</gene>
<evidence type="ECO:0000313" key="1">
    <source>
        <dbReference type="EMBL" id="OAP86341.1"/>
    </source>
</evidence>
<dbReference type="Proteomes" id="UP000078368">
    <property type="component" value="Unassembled WGS sequence"/>
</dbReference>
<dbReference type="OrthoDB" id="70526at2"/>